<keyword evidence="2" id="KW-1185">Reference proteome</keyword>
<dbReference type="EMBL" id="KN742298">
    <property type="protein sequence ID" value="KIH52990.1"/>
    <property type="molecule type" value="Genomic_DNA"/>
</dbReference>
<proteinExistence type="predicted"/>
<name>A0A0C2FWQ2_9BILA</name>
<dbReference type="Proteomes" id="UP000054047">
    <property type="component" value="Unassembled WGS sequence"/>
</dbReference>
<evidence type="ECO:0000313" key="1">
    <source>
        <dbReference type="EMBL" id="KIH52990.1"/>
    </source>
</evidence>
<organism evidence="1 2">
    <name type="scientific">Ancylostoma duodenale</name>
    <dbReference type="NCBI Taxonomy" id="51022"/>
    <lineage>
        <taxon>Eukaryota</taxon>
        <taxon>Metazoa</taxon>
        <taxon>Ecdysozoa</taxon>
        <taxon>Nematoda</taxon>
        <taxon>Chromadorea</taxon>
        <taxon>Rhabditida</taxon>
        <taxon>Rhabditina</taxon>
        <taxon>Rhabditomorpha</taxon>
        <taxon>Strongyloidea</taxon>
        <taxon>Ancylostomatidae</taxon>
        <taxon>Ancylostomatinae</taxon>
        <taxon>Ancylostoma</taxon>
    </lineage>
</organism>
<dbReference type="OrthoDB" id="5787401at2759"/>
<evidence type="ECO:0000313" key="2">
    <source>
        <dbReference type="Proteomes" id="UP000054047"/>
    </source>
</evidence>
<gene>
    <name evidence="1" type="ORF">ANCDUO_16893</name>
</gene>
<dbReference type="AlphaFoldDB" id="A0A0C2FWQ2"/>
<accession>A0A0C2FWQ2</accession>
<reference evidence="1 2" key="1">
    <citation type="submission" date="2013-12" db="EMBL/GenBank/DDBJ databases">
        <title>Draft genome of the parsitic nematode Ancylostoma duodenale.</title>
        <authorList>
            <person name="Mitreva M."/>
        </authorList>
    </citation>
    <scope>NUCLEOTIDE SEQUENCE [LARGE SCALE GENOMIC DNA]</scope>
    <source>
        <strain evidence="1 2">Zhejiang</strain>
    </source>
</reference>
<protein>
    <submittedName>
        <fullName evidence="1">Uncharacterized protein</fullName>
    </submittedName>
</protein>
<sequence>MTSCLNNSTMTRPPQLDNLVKLDSWLYDFQPEITRRYTVFLDYQKRIEEVSFQSETGIHSCSGISTTLINN</sequence>